<evidence type="ECO:0000259" key="4">
    <source>
        <dbReference type="PROSITE" id="PS00624"/>
    </source>
</evidence>
<dbReference type="InterPro" id="IPR000172">
    <property type="entry name" value="GMC_OxRdtase_N"/>
</dbReference>
<dbReference type="Pfam" id="PF00732">
    <property type="entry name" value="GMC_oxred_N"/>
    <property type="match status" value="1"/>
</dbReference>
<dbReference type="PANTHER" id="PTHR11552:SF154">
    <property type="entry name" value="FI04917P"/>
    <property type="match status" value="1"/>
</dbReference>
<dbReference type="EMBL" id="JBJJXI010000107">
    <property type="protein sequence ID" value="KAL3392139.1"/>
    <property type="molecule type" value="Genomic_DNA"/>
</dbReference>
<feature type="binding site" evidence="2">
    <location>
        <position position="274"/>
    </location>
    <ligand>
        <name>FAD</name>
        <dbReference type="ChEBI" id="CHEBI:57692"/>
    </ligand>
</feature>
<evidence type="ECO:0000256" key="1">
    <source>
        <dbReference type="ARBA" id="ARBA00010790"/>
    </source>
</evidence>
<comment type="caution">
    <text evidence="5">The sequence shown here is derived from an EMBL/GenBank/DDBJ whole genome shotgun (WGS) entry which is preliminary data.</text>
</comment>
<comment type="similarity">
    <text evidence="1">Belongs to the GMC oxidoreductase family.</text>
</comment>
<evidence type="ECO:0000313" key="6">
    <source>
        <dbReference type="Proteomes" id="UP001627154"/>
    </source>
</evidence>
<evidence type="ECO:0000256" key="3">
    <source>
        <dbReference type="SAM" id="MobiDB-lite"/>
    </source>
</evidence>
<feature type="binding site" evidence="2">
    <location>
        <position position="132"/>
    </location>
    <ligand>
        <name>FAD</name>
        <dbReference type="ChEBI" id="CHEBI:57692"/>
    </ligand>
</feature>
<dbReference type="PROSITE" id="PS00624">
    <property type="entry name" value="GMC_OXRED_2"/>
    <property type="match status" value="1"/>
</dbReference>
<dbReference type="Gene3D" id="3.30.560.10">
    <property type="entry name" value="Glucose Oxidase, domain 3"/>
    <property type="match status" value="1"/>
</dbReference>
<dbReference type="Pfam" id="PF05199">
    <property type="entry name" value="GMC_oxred_C"/>
    <property type="match status" value="1"/>
</dbReference>
<evidence type="ECO:0000313" key="5">
    <source>
        <dbReference type="EMBL" id="KAL3392139.1"/>
    </source>
</evidence>
<protein>
    <recommendedName>
        <fullName evidence="4">Glucose-methanol-choline oxidoreductase N-terminal domain-containing protein</fullName>
    </recommendedName>
</protein>
<dbReference type="Gene3D" id="3.50.50.60">
    <property type="entry name" value="FAD/NAD(P)-binding domain"/>
    <property type="match status" value="1"/>
</dbReference>
<dbReference type="InterPro" id="IPR036188">
    <property type="entry name" value="FAD/NAD-bd_sf"/>
</dbReference>
<evidence type="ECO:0000256" key="2">
    <source>
        <dbReference type="PIRSR" id="PIRSR000137-2"/>
    </source>
</evidence>
<feature type="domain" description="Glucose-methanol-choline oxidoreductase N-terminal" evidence="4">
    <location>
        <begin position="311"/>
        <end position="325"/>
    </location>
</feature>
<dbReference type="SUPFAM" id="SSF54373">
    <property type="entry name" value="FAD-linked reductases, C-terminal domain"/>
    <property type="match status" value="1"/>
</dbReference>
<accession>A0ABD2WHD7</accession>
<organism evidence="5 6">
    <name type="scientific">Trichogramma kaykai</name>
    <dbReference type="NCBI Taxonomy" id="54128"/>
    <lineage>
        <taxon>Eukaryota</taxon>
        <taxon>Metazoa</taxon>
        <taxon>Ecdysozoa</taxon>
        <taxon>Arthropoda</taxon>
        <taxon>Hexapoda</taxon>
        <taxon>Insecta</taxon>
        <taxon>Pterygota</taxon>
        <taxon>Neoptera</taxon>
        <taxon>Endopterygota</taxon>
        <taxon>Hymenoptera</taxon>
        <taxon>Apocrita</taxon>
        <taxon>Proctotrupomorpha</taxon>
        <taxon>Chalcidoidea</taxon>
        <taxon>Trichogrammatidae</taxon>
        <taxon>Trichogramma</taxon>
    </lineage>
</organism>
<keyword evidence="2" id="KW-0285">Flavoprotein</keyword>
<keyword evidence="2" id="KW-0274">FAD</keyword>
<keyword evidence="6" id="KW-1185">Reference proteome</keyword>
<reference evidence="5 6" key="1">
    <citation type="journal article" date="2024" name="bioRxiv">
        <title>A reference genome for Trichogramma kaykai: A tiny desert-dwelling parasitoid wasp with competing sex-ratio distorters.</title>
        <authorList>
            <person name="Culotta J."/>
            <person name="Lindsey A.R."/>
        </authorList>
    </citation>
    <scope>NUCLEOTIDE SEQUENCE [LARGE SCALE GENOMIC DNA]</scope>
    <source>
        <strain evidence="5 6">KSX58</strain>
    </source>
</reference>
<comment type="cofactor">
    <cofactor evidence="2">
        <name>FAD</name>
        <dbReference type="ChEBI" id="CHEBI:57692"/>
    </cofactor>
</comment>
<dbReference type="SUPFAM" id="SSF51905">
    <property type="entry name" value="FAD/NAD(P)-binding domain"/>
    <property type="match status" value="1"/>
</dbReference>
<dbReference type="Proteomes" id="UP001627154">
    <property type="component" value="Unassembled WGS sequence"/>
</dbReference>
<gene>
    <name evidence="5" type="ORF">TKK_013450</name>
</gene>
<dbReference type="PANTHER" id="PTHR11552">
    <property type="entry name" value="GLUCOSE-METHANOL-CHOLINE GMC OXIDOREDUCTASE"/>
    <property type="match status" value="1"/>
</dbReference>
<name>A0ABD2WHD7_9HYME</name>
<feature type="region of interest" description="Disordered" evidence="3">
    <location>
        <begin position="453"/>
        <end position="477"/>
    </location>
</feature>
<dbReference type="PIRSF" id="PIRSF000137">
    <property type="entry name" value="Alcohol_oxidase"/>
    <property type="match status" value="1"/>
</dbReference>
<dbReference type="AlphaFoldDB" id="A0ABD2WHD7"/>
<sequence>MAWQALGLRQECARNGCSPQVMAFLTLVSIYVSRSNDRLFEDDTRDDLENDSDYDFIIVGAGSAGCVLANRLSETEDWRILLIEAGDEEPVAADVPALKMGSSSVDYGYVTEPEPEACGLTNNRCPYPRGKVMGGSSSINGMWYARGSRHDYDEWANLTGDPDWSYQAVLPYFKKSEDLRVEKVLKEHPEAHGSGGYQTVDYFPYEDDNSRLIFDAFRDMGLTEVEYTSGDDMVGVSKLLRTTIQGSRQSTNGAFIRPIRGRRKNLTILSNAKVTKIIIDPETNRAKGVIYRQRRRSGYAYANKEVILSAGSIDSPKLLMLSGIGPADILKESGVPQIHELPVGSNLQDHVNVMGFGMAMSSRLQLENFRNDLAYWLSTHEGPLSSTGVMDVVAHVQTPLESRPGVADMQVHVVGQLTQREDEPKSKANSNMPFAYYNRANMGVVLLKPQSRGSVKLSKTRPEASAPRISPNYFTDPDDKQHMIAGLRLMRGIFETETFKKAGLKLVNMQGCDQQLDRNEDEYYDCVIRRHSGTIYHPVGTCKMGRDDDETAVVDAKLKVRGLKALRVVDASVMPSIVRGNTNAPTIMIAERASDMIKLEWLSSRSQRNL</sequence>
<dbReference type="InterPro" id="IPR012132">
    <property type="entry name" value="GMC_OxRdtase"/>
</dbReference>
<dbReference type="InterPro" id="IPR007867">
    <property type="entry name" value="GMC_OxRtase_C"/>
</dbReference>
<proteinExistence type="inferred from homology"/>